<organism evidence="2 3">
    <name type="scientific">Streptomyces spectabilis</name>
    <dbReference type="NCBI Taxonomy" id="68270"/>
    <lineage>
        <taxon>Bacteria</taxon>
        <taxon>Bacillati</taxon>
        <taxon>Actinomycetota</taxon>
        <taxon>Actinomycetes</taxon>
        <taxon>Kitasatosporales</taxon>
        <taxon>Streptomycetaceae</taxon>
        <taxon>Streptomyces</taxon>
    </lineage>
</organism>
<dbReference type="EMBL" id="JACHJD010000003">
    <property type="protein sequence ID" value="MBB5103233.1"/>
    <property type="molecule type" value="Genomic_DNA"/>
</dbReference>
<gene>
    <name evidence="2" type="ORF">FHS40_002286</name>
</gene>
<dbReference type="RefSeq" id="WP_184924996.1">
    <property type="nucleotide sequence ID" value="NZ_BMSQ01000004.1"/>
</dbReference>
<accession>A0A7W8ARJ0</accession>
<feature type="region of interest" description="Disordered" evidence="1">
    <location>
        <begin position="1"/>
        <end position="47"/>
    </location>
</feature>
<dbReference type="AlphaFoldDB" id="A0A7W8ARJ0"/>
<protein>
    <submittedName>
        <fullName evidence="2">Uncharacterized protein</fullName>
    </submittedName>
</protein>
<evidence type="ECO:0000256" key="1">
    <source>
        <dbReference type="SAM" id="MobiDB-lite"/>
    </source>
</evidence>
<evidence type="ECO:0000313" key="2">
    <source>
        <dbReference type="EMBL" id="MBB5103233.1"/>
    </source>
</evidence>
<feature type="compositionally biased region" description="Basic and acidic residues" evidence="1">
    <location>
        <begin position="7"/>
        <end position="28"/>
    </location>
</feature>
<keyword evidence="3" id="KW-1185">Reference proteome</keyword>
<evidence type="ECO:0000313" key="3">
    <source>
        <dbReference type="Proteomes" id="UP000549009"/>
    </source>
</evidence>
<sequence length="47" mass="4867">MQATARVAERPVHADRVQVDGSRSEGKQPLRGGLAGQATDGPTSNGH</sequence>
<reference evidence="2 3" key="1">
    <citation type="submission" date="2020-08" db="EMBL/GenBank/DDBJ databases">
        <title>Genomic Encyclopedia of Type Strains, Phase III (KMG-III): the genomes of soil and plant-associated and newly described type strains.</title>
        <authorList>
            <person name="Whitman W."/>
        </authorList>
    </citation>
    <scope>NUCLEOTIDE SEQUENCE [LARGE SCALE GENOMIC DNA]</scope>
    <source>
        <strain evidence="2 3">CECT 3146</strain>
    </source>
</reference>
<comment type="caution">
    <text evidence="2">The sequence shown here is derived from an EMBL/GenBank/DDBJ whole genome shotgun (WGS) entry which is preliminary data.</text>
</comment>
<dbReference type="Proteomes" id="UP000549009">
    <property type="component" value="Unassembled WGS sequence"/>
</dbReference>
<name>A0A7W8ARJ0_STRST</name>
<proteinExistence type="predicted"/>